<dbReference type="Pfam" id="PF04233">
    <property type="entry name" value="Phage_Mu_F"/>
    <property type="match status" value="1"/>
</dbReference>
<dbReference type="NCBIfam" id="TIGR01641">
    <property type="entry name" value="phageSPP1_gp7"/>
    <property type="match status" value="1"/>
</dbReference>
<gene>
    <name evidence="3" type="ORF">MetexDRAFT_0237</name>
</gene>
<dbReference type="AlphaFoldDB" id="H1KC75"/>
<dbReference type="InterPro" id="IPR006528">
    <property type="entry name" value="Phage_head_morphogenesis_dom"/>
</dbReference>
<organism evidence="3 4">
    <name type="scientific">Methylorubrum extorquens DSM 13060</name>
    <dbReference type="NCBI Taxonomy" id="882800"/>
    <lineage>
        <taxon>Bacteria</taxon>
        <taxon>Pseudomonadati</taxon>
        <taxon>Pseudomonadota</taxon>
        <taxon>Alphaproteobacteria</taxon>
        <taxon>Hyphomicrobiales</taxon>
        <taxon>Methylobacteriaceae</taxon>
        <taxon>Methylorubrum</taxon>
    </lineage>
</organism>
<evidence type="ECO:0000259" key="2">
    <source>
        <dbReference type="Pfam" id="PF04233"/>
    </source>
</evidence>
<dbReference type="Proteomes" id="UP000004382">
    <property type="component" value="Unassembled WGS sequence"/>
</dbReference>
<proteinExistence type="predicted"/>
<feature type="region of interest" description="Disordered" evidence="1">
    <location>
        <begin position="229"/>
        <end position="257"/>
    </location>
</feature>
<reference evidence="3 4" key="1">
    <citation type="submission" date="2011-09" db="EMBL/GenBank/DDBJ databases">
        <title>The draft genome of Methylobacterium extorquens DSM 13060.</title>
        <authorList>
            <consortium name="US DOE Joint Genome Institute (JGI-PGF)"/>
            <person name="Lucas S."/>
            <person name="Han J."/>
            <person name="Lapidus A."/>
            <person name="Cheng J.-F."/>
            <person name="Goodwin L."/>
            <person name="Pitluck S."/>
            <person name="Peters L."/>
            <person name="Land M.L."/>
            <person name="Hauser L."/>
            <person name="Koskimaki J."/>
            <person name="Halonen O."/>
            <person name="Pirttila A."/>
            <person name="Frank C."/>
            <person name="Woyke T.J."/>
        </authorList>
    </citation>
    <scope>NUCLEOTIDE SEQUENCE [LARGE SCALE GENOMIC DNA]</scope>
    <source>
        <strain evidence="3 4">DSM 13060</strain>
    </source>
</reference>
<sequence>MKLKLRQAFDLAAIARDQGKAGRVEFQPVATRMWFETELYRAINRAVLAPYTAAREEILEAAKATKATLTQDAFSLSDVMSALRGSFTQAARLSEGPMRSLFEGEARRHDEKWIDQVNRVIGIDLKAVVSSRQIAPAIDLAVQGNVALIKGLSDDVAKRVETTIIDLVTRGASTKEISKALTDIGGFTKGRAQLIAITEANKFNGQLNRIRQEQAGVTRYTWSTARDNRVRPSHRAREGQTYRWDTPPAGGPPGSEPRCRCIARAVLDLDEGKFRRSERQRAGREGLRAVEAALGL</sequence>
<comment type="caution">
    <text evidence="3">The sequence shown here is derived from an EMBL/GenBank/DDBJ whole genome shotgun (WGS) entry which is preliminary data.</text>
</comment>
<feature type="compositionally biased region" description="Basic and acidic residues" evidence="1">
    <location>
        <begin position="229"/>
        <end position="240"/>
    </location>
</feature>
<feature type="domain" description="Phage head morphogenesis" evidence="2">
    <location>
        <begin position="159"/>
        <end position="262"/>
    </location>
</feature>
<protein>
    <submittedName>
        <fullName evidence="3">Phage head morphogenesis protein, SPP1 gp7 family</fullName>
    </submittedName>
</protein>
<evidence type="ECO:0000313" key="3">
    <source>
        <dbReference type="EMBL" id="EHP94892.1"/>
    </source>
</evidence>
<dbReference type="EMBL" id="AGJK01000003">
    <property type="protein sequence ID" value="EHP94892.1"/>
    <property type="molecule type" value="Genomic_DNA"/>
</dbReference>
<evidence type="ECO:0000256" key="1">
    <source>
        <dbReference type="SAM" id="MobiDB-lite"/>
    </source>
</evidence>
<evidence type="ECO:0000313" key="4">
    <source>
        <dbReference type="Proteomes" id="UP000004382"/>
    </source>
</evidence>
<accession>H1KC75</accession>
<name>H1KC75_METEX</name>
<dbReference type="RefSeq" id="WP_003596337.1">
    <property type="nucleotide sequence ID" value="NZ_AGJK01000003.1"/>
</dbReference>
<dbReference type="PATRIC" id="fig|882800.3.peg.224"/>